<accession>B3N6L4</accession>
<dbReference type="SUPFAM" id="SSF56574">
    <property type="entry name" value="Serpins"/>
    <property type="match status" value="1"/>
</dbReference>
<dbReference type="SMART" id="SM00093">
    <property type="entry name" value="SERPIN"/>
    <property type="match status" value="1"/>
</dbReference>
<dbReference type="eggNOG" id="KOG2392">
    <property type="taxonomic scope" value="Eukaryota"/>
</dbReference>
<dbReference type="PANTHER" id="PTHR11461">
    <property type="entry name" value="SERINE PROTEASE INHIBITOR, SERPIN"/>
    <property type="match status" value="1"/>
</dbReference>
<dbReference type="AlphaFoldDB" id="B3N6L4"/>
<dbReference type="EMBL" id="CH954177">
    <property type="protein sequence ID" value="EDV59230.1"/>
    <property type="molecule type" value="Genomic_DNA"/>
</dbReference>
<organism evidence="6 7">
    <name type="scientific">Drosophila erecta</name>
    <name type="common">Fruit fly</name>
    <dbReference type="NCBI Taxonomy" id="7220"/>
    <lineage>
        <taxon>Eukaryota</taxon>
        <taxon>Metazoa</taxon>
        <taxon>Ecdysozoa</taxon>
        <taxon>Arthropoda</taxon>
        <taxon>Hexapoda</taxon>
        <taxon>Insecta</taxon>
        <taxon>Pterygota</taxon>
        <taxon>Neoptera</taxon>
        <taxon>Endopterygota</taxon>
        <taxon>Diptera</taxon>
        <taxon>Brachycera</taxon>
        <taxon>Muscomorpha</taxon>
        <taxon>Ephydroidea</taxon>
        <taxon>Drosophilidae</taxon>
        <taxon>Drosophila</taxon>
        <taxon>Sophophora</taxon>
    </lineage>
</organism>
<dbReference type="HOGENOM" id="CLU_023330_0_1_1"/>
<dbReference type="InterPro" id="IPR036186">
    <property type="entry name" value="Serpin_sf"/>
</dbReference>
<dbReference type="GO" id="GO:0004867">
    <property type="term" value="F:serine-type endopeptidase inhibitor activity"/>
    <property type="evidence" value="ECO:0007669"/>
    <property type="project" value="UniProtKB-KW"/>
</dbReference>
<reference evidence="6 7" key="1">
    <citation type="journal article" date="2007" name="Nature">
        <title>Evolution of genes and genomes on the Drosophila phylogeny.</title>
        <authorList>
            <consortium name="Drosophila 12 Genomes Consortium"/>
            <person name="Clark A.G."/>
            <person name="Eisen M.B."/>
            <person name="Smith D.R."/>
            <person name="Bergman C.M."/>
            <person name="Oliver B."/>
            <person name="Markow T.A."/>
            <person name="Kaufman T.C."/>
            <person name="Kellis M."/>
            <person name="Gelbart W."/>
            <person name="Iyer V.N."/>
            <person name="Pollard D.A."/>
            <person name="Sackton T.B."/>
            <person name="Larracuente A.M."/>
            <person name="Singh N.D."/>
            <person name="Abad J.P."/>
            <person name="Abt D.N."/>
            <person name="Adryan B."/>
            <person name="Aguade M."/>
            <person name="Akashi H."/>
            <person name="Anderson W.W."/>
            <person name="Aquadro C.F."/>
            <person name="Ardell D.H."/>
            <person name="Arguello R."/>
            <person name="Artieri C.G."/>
            <person name="Barbash D.A."/>
            <person name="Barker D."/>
            <person name="Barsanti P."/>
            <person name="Batterham P."/>
            <person name="Batzoglou S."/>
            <person name="Begun D."/>
            <person name="Bhutkar A."/>
            <person name="Blanco E."/>
            <person name="Bosak S.A."/>
            <person name="Bradley R.K."/>
            <person name="Brand A.D."/>
            <person name="Brent M.R."/>
            <person name="Brooks A.N."/>
            <person name="Brown R.H."/>
            <person name="Butlin R.K."/>
            <person name="Caggese C."/>
            <person name="Calvi B.R."/>
            <person name="Bernardo de Carvalho A."/>
            <person name="Caspi A."/>
            <person name="Castrezana S."/>
            <person name="Celniker S.E."/>
            <person name="Chang J.L."/>
            <person name="Chapple C."/>
            <person name="Chatterji S."/>
            <person name="Chinwalla A."/>
            <person name="Civetta A."/>
            <person name="Clifton S.W."/>
            <person name="Comeron J.M."/>
            <person name="Costello J.C."/>
            <person name="Coyne J.A."/>
            <person name="Daub J."/>
            <person name="David R.G."/>
            <person name="Delcher A.L."/>
            <person name="Delehaunty K."/>
            <person name="Do C.B."/>
            <person name="Ebling H."/>
            <person name="Edwards K."/>
            <person name="Eickbush T."/>
            <person name="Evans J.D."/>
            <person name="Filipski A."/>
            <person name="Findeiss S."/>
            <person name="Freyhult E."/>
            <person name="Fulton L."/>
            <person name="Fulton R."/>
            <person name="Garcia A.C."/>
            <person name="Gardiner A."/>
            <person name="Garfield D.A."/>
            <person name="Garvin B.E."/>
            <person name="Gibson G."/>
            <person name="Gilbert D."/>
            <person name="Gnerre S."/>
            <person name="Godfrey J."/>
            <person name="Good R."/>
            <person name="Gotea V."/>
            <person name="Gravely B."/>
            <person name="Greenberg A.J."/>
            <person name="Griffiths-Jones S."/>
            <person name="Gross S."/>
            <person name="Guigo R."/>
            <person name="Gustafson E.A."/>
            <person name="Haerty W."/>
            <person name="Hahn M.W."/>
            <person name="Halligan D.L."/>
            <person name="Halpern A.L."/>
            <person name="Halter G.M."/>
            <person name="Han M.V."/>
            <person name="Heger A."/>
            <person name="Hillier L."/>
            <person name="Hinrichs A.S."/>
            <person name="Holmes I."/>
            <person name="Hoskins R.A."/>
            <person name="Hubisz M.J."/>
            <person name="Hultmark D."/>
            <person name="Huntley M.A."/>
            <person name="Jaffe D.B."/>
            <person name="Jagadeeshan S."/>
            <person name="Jeck W.R."/>
            <person name="Johnson J."/>
            <person name="Jones C.D."/>
            <person name="Jordan W.C."/>
            <person name="Karpen G.H."/>
            <person name="Kataoka E."/>
            <person name="Keightley P.D."/>
            <person name="Kheradpour P."/>
            <person name="Kirkness E.F."/>
            <person name="Koerich L.B."/>
            <person name="Kristiansen K."/>
            <person name="Kudrna D."/>
            <person name="Kulathinal R.J."/>
            <person name="Kumar S."/>
            <person name="Kwok R."/>
            <person name="Lander E."/>
            <person name="Langley C.H."/>
            <person name="Lapoint R."/>
            <person name="Lazzaro B.P."/>
            <person name="Lee S.J."/>
            <person name="Levesque L."/>
            <person name="Li R."/>
            <person name="Lin C.F."/>
            <person name="Lin M.F."/>
            <person name="Lindblad-Toh K."/>
            <person name="Llopart A."/>
            <person name="Long M."/>
            <person name="Low L."/>
            <person name="Lozovsky E."/>
            <person name="Lu J."/>
            <person name="Luo M."/>
            <person name="Machado C.A."/>
            <person name="Makalowski W."/>
            <person name="Marzo M."/>
            <person name="Matsuda M."/>
            <person name="Matzkin L."/>
            <person name="McAllister B."/>
            <person name="McBride C.S."/>
            <person name="McKernan B."/>
            <person name="McKernan K."/>
            <person name="Mendez-Lago M."/>
            <person name="Minx P."/>
            <person name="Mollenhauer M.U."/>
            <person name="Montooth K."/>
            <person name="Mount S.M."/>
            <person name="Mu X."/>
            <person name="Myers E."/>
            <person name="Negre B."/>
            <person name="Newfeld S."/>
            <person name="Nielsen R."/>
            <person name="Noor M.A."/>
            <person name="O'Grady P."/>
            <person name="Pachter L."/>
            <person name="Papaceit M."/>
            <person name="Parisi M.J."/>
            <person name="Parisi M."/>
            <person name="Parts L."/>
            <person name="Pedersen J.S."/>
            <person name="Pesole G."/>
            <person name="Phillippy A.M."/>
            <person name="Ponting C.P."/>
            <person name="Pop M."/>
            <person name="Porcelli D."/>
            <person name="Powell J.R."/>
            <person name="Prohaska S."/>
            <person name="Pruitt K."/>
            <person name="Puig M."/>
            <person name="Quesneville H."/>
            <person name="Ram K.R."/>
            <person name="Rand D."/>
            <person name="Rasmussen M.D."/>
            <person name="Reed L.K."/>
            <person name="Reenan R."/>
            <person name="Reily A."/>
            <person name="Remington K.A."/>
            <person name="Rieger T.T."/>
            <person name="Ritchie M.G."/>
            <person name="Robin C."/>
            <person name="Rogers Y.H."/>
            <person name="Rohde C."/>
            <person name="Rozas J."/>
            <person name="Rubenfield M.J."/>
            <person name="Ruiz A."/>
            <person name="Russo S."/>
            <person name="Salzberg S.L."/>
            <person name="Sanchez-Gracia A."/>
            <person name="Saranga D.J."/>
            <person name="Sato H."/>
            <person name="Schaeffer S.W."/>
            <person name="Schatz M.C."/>
            <person name="Schlenke T."/>
            <person name="Schwartz R."/>
            <person name="Segarra C."/>
            <person name="Singh R.S."/>
            <person name="Sirot L."/>
            <person name="Sirota M."/>
            <person name="Sisneros N.B."/>
            <person name="Smith C.D."/>
            <person name="Smith T.F."/>
            <person name="Spieth J."/>
            <person name="Stage D.E."/>
            <person name="Stark A."/>
            <person name="Stephan W."/>
            <person name="Strausberg R.L."/>
            <person name="Strempel S."/>
            <person name="Sturgill D."/>
            <person name="Sutton G."/>
            <person name="Sutton G.G."/>
            <person name="Tao W."/>
            <person name="Teichmann S."/>
            <person name="Tobari Y.N."/>
            <person name="Tomimura Y."/>
            <person name="Tsolas J.M."/>
            <person name="Valente V.L."/>
            <person name="Venter E."/>
            <person name="Venter J.C."/>
            <person name="Vicario S."/>
            <person name="Vieira F.G."/>
            <person name="Vilella A.J."/>
            <person name="Villasante A."/>
            <person name="Walenz B."/>
            <person name="Wang J."/>
            <person name="Wasserman M."/>
            <person name="Watts T."/>
            <person name="Wilson D."/>
            <person name="Wilson R.K."/>
            <person name="Wing R.A."/>
            <person name="Wolfner M.F."/>
            <person name="Wong A."/>
            <person name="Wong G.K."/>
            <person name="Wu C.I."/>
            <person name="Wu G."/>
            <person name="Yamamoto D."/>
            <person name="Yang H.P."/>
            <person name="Yang S.P."/>
            <person name="Yorke J.A."/>
            <person name="Yoshida K."/>
            <person name="Zdobnov E."/>
            <person name="Zhang P."/>
            <person name="Zhang Y."/>
            <person name="Zimin A.V."/>
            <person name="Baldwin J."/>
            <person name="Abdouelleil A."/>
            <person name="Abdulkadir J."/>
            <person name="Abebe A."/>
            <person name="Abera B."/>
            <person name="Abreu J."/>
            <person name="Acer S.C."/>
            <person name="Aftuck L."/>
            <person name="Alexander A."/>
            <person name="An P."/>
            <person name="Anderson E."/>
            <person name="Anderson S."/>
            <person name="Arachi H."/>
            <person name="Azer M."/>
            <person name="Bachantsang P."/>
            <person name="Barry A."/>
            <person name="Bayul T."/>
            <person name="Berlin A."/>
            <person name="Bessette D."/>
            <person name="Bloom T."/>
            <person name="Blye J."/>
            <person name="Boguslavskiy L."/>
            <person name="Bonnet C."/>
            <person name="Boukhgalter B."/>
            <person name="Bourzgui I."/>
            <person name="Brown A."/>
            <person name="Cahill P."/>
            <person name="Channer S."/>
            <person name="Cheshatsang Y."/>
            <person name="Chuda L."/>
            <person name="Citroen M."/>
            <person name="Collymore A."/>
            <person name="Cooke P."/>
            <person name="Costello M."/>
            <person name="D'Aco K."/>
            <person name="Daza R."/>
            <person name="De Haan G."/>
            <person name="DeGray S."/>
            <person name="DeMaso C."/>
            <person name="Dhargay N."/>
            <person name="Dooley K."/>
            <person name="Dooley E."/>
            <person name="Doricent M."/>
            <person name="Dorje P."/>
            <person name="Dorjee K."/>
            <person name="Dupes A."/>
            <person name="Elong R."/>
            <person name="Falk J."/>
            <person name="Farina A."/>
            <person name="Faro S."/>
            <person name="Ferguson D."/>
            <person name="Fisher S."/>
            <person name="Foley C.D."/>
            <person name="Franke A."/>
            <person name="Friedrich D."/>
            <person name="Gadbois L."/>
            <person name="Gearin G."/>
            <person name="Gearin C.R."/>
            <person name="Giannoukos G."/>
            <person name="Goode T."/>
            <person name="Graham J."/>
            <person name="Grandbois E."/>
            <person name="Grewal S."/>
            <person name="Gyaltsen K."/>
            <person name="Hafez N."/>
            <person name="Hagos B."/>
            <person name="Hall J."/>
            <person name="Henson C."/>
            <person name="Hollinger A."/>
            <person name="Honan T."/>
            <person name="Huard M.D."/>
            <person name="Hughes L."/>
            <person name="Hurhula B."/>
            <person name="Husby M.E."/>
            <person name="Kamat A."/>
            <person name="Kanga B."/>
            <person name="Kashin S."/>
            <person name="Khazanovich D."/>
            <person name="Kisner P."/>
            <person name="Lance K."/>
            <person name="Lara M."/>
            <person name="Lee W."/>
            <person name="Lennon N."/>
            <person name="Letendre F."/>
            <person name="LeVine R."/>
            <person name="Lipovsky A."/>
            <person name="Liu X."/>
            <person name="Liu J."/>
            <person name="Liu S."/>
            <person name="Lokyitsang T."/>
            <person name="Lokyitsang Y."/>
            <person name="Lubonja R."/>
            <person name="Lui A."/>
            <person name="MacDonald P."/>
            <person name="Magnisalis V."/>
            <person name="Maru K."/>
            <person name="Matthews C."/>
            <person name="McCusker W."/>
            <person name="McDonough S."/>
            <person name="Mehta T."/>
            <person name="Meldrim J."/>
            <person name="Meneus L."/>
            <person name="Mihai O."/>
            <person name="Mihalev A."/>
            <person name="Mihova T."/>
            <person name="Mittelman R."/>
            <person name="Mlenga V."/>
            <person name="Montmayeur A."/>
            <person name="Mulrain L."/>
            <person name="Navidi A."/>
            <person name="Naylor J."/>
            <person name="Negash T."/>
            <person name="Nguyen T."/>
            <person name="Nguyen N."/>
            <person name="Nicol R."/>
            <person name="Norbu C."/>
            <person name="Norbu N."/>
            <person name="Novod N."/>
            <person name="O'Neill B."/>
            <person name="Osman S."/>
            <person name="Markiewicz E."/>
            <person name="Oyono O.L."/>
            <person name="Patti C."/>
            <person name="Phunkhang P."/>
            <person name="Pierre F."/>
            <person name="Priest M."/>
            <person name="Raghuraman S."/>
            <person name="Rege F."/>
            <person name="Reyes R."/>
            <person name="Rise C."/>
            <person name="Rogov P."/>
            <person name="Ross K."/>
            <person name="Ryan E."/>
            <person name="Settipalli S."/>
            <person name="Shea T."/>
            <person name="Sherpa N."/>
            <person name="Shi L."/>
            <person name="Shih D."/>
            <person name="Sparrow T."/>
            <person name="Spaulding J."/>
            <person name="Stalker J."/>
            <person name="Stange-Thomann N."/>
            <person name="Stavropoulos S."/>
            <person name="Stone C."/>
            <person name="Strader C."/>
            <person name="Tesfaye S."/>
            <person name="Thomson T."/>
            <person name="Thoulutsang Y."/>
            <person name="Thoulutsang D."/>
            <person name="Topham K."/>
            <person name="Topping I."/>
            <person name="Tsamla T."/>
            <person name="Vassiliev H."/>
            <person name="Vo A."/>
            <person name="Wangchuk T."/>
            <person name="Wangdi T."/>
            <person name="Weiand M."/>
            <person name="Wilkinson J."/>
            <person name="Wilson A."/>
            <person name="Yadav S."/>
            <person name="Young G."/>
            <person name="Yu Q."/>
            <person name="Zembek L."/>
            <person name="Zhong D."/>
            <person name="Zimmer A."/>
            <person name="Zwirko Z."/>
            <person name="Jaffe D.B."/>
            <person name="Alvarez P."/>
            <person name="Brockman W."/>
            <person name="Butler J."/>
            <person name="Chin C."/>
            <person name="Gnerre S."/>
            <person name="Grabherr M."/>
            <person name="Kleber M."/>
            <person name="Mauceli E."/>
            <person name="MacCallum I."/>
        </authorList>
    </citation>
    <scope>NUCLEOTIDE SEQUENCE [LARGE SCALE GENOMIC DNA]</scope>
    <source>
        <strain evidence="6 7">TSC#14021-0224.01</strain>
    </source>
</reference>
<dbReference type="PhylomeDB" id="B3N6L4"/>
<dbReference type="GO" id="GO:0005615">
    <property type="term" value="C:extracellular space"/>
    <property type="evidence" value="ECO:0007669"/>
    <property type="project" value="InterPro"/>
</dbReference>
<evidence type="ECO:0000256" key="1">
    <source>
        <dbReference type="ARBA" id="ARBA00022690"/>
    </source>
</evidence>
<feature type="chain" id="PRO_5013402127" description="Serpin domain-containing protein" evidence="4">
    <location>
        <begin position="16"/>
        <end position="378"/>
    </location>
</feature>
<dbReference type="MEROPS" id="I04.077"/>
<evidence type="ECO:0000313" key="6">
    <source>
        <dbReference type="EMBL" id="EDV59230.1"/>
    </source>
</evidence>
<feature type="signal peptide" evidence="4">
    <location>
        <begin position="1"/>
        <end position="15"/>
    </location>
</feature>
<dbReference type="CDD" id="cd19954">
    <property type="entry name" value="serpin42Dd-like_insects"/>
    <property type="match status" value="1"/>
</dbReference>
<dbReference type="Gene3D" id="3.30.497.10">
    <property type="entry name" value="Antithrombin, subunit I, domain 2"/>
    <property type="match status" value="1"/>
</dbReference>
<protein>
    <recommendedName>
        <fullName evidence="5">Serpin domain-containing protein</fullName>
    </recommendedName>
</protein>
<evidence type="ECO:0000313" key="7">
    <source>
        <dbReference type="Proteomes" id="UP000008711"/>
    </source>
</evidence>
<sequence length="378" mass="43075">MKYLYLLLLASSVSSLFWEDFYRTLASENAERNLIYSPLSVDIMMGMVYMAAGGNTAQEFRNVFKLSENKSQVANSYRKLFAGIRSREKVLFLHIANRIYVNRKYRLVPEFNEVVRRAFKAKAKSIRLDGPVSASLIVNSWILNRTRGMIRNIVSPSDLNPDTSAFLVNAIYMKGQWVFDFQADQTHEADFQVSPDKIIQVKMMTLSASLFSADLEDLDAKVIELPYRNSTLSMRIFLPNRVDGLRKLEENIGLLKPNLQKNSVNVKLPKFKIESSVQLKGILEKLGIRDVFKPTADLKGLVLESGAKIDRIVQKAFLKVDERGAKASAATGVLIRPKKSIDNMKLPPMEFIADHPFSYVIHDHDVIYFRGHIVEPHW</sequence>
<dbReference type="InterPro" id="IPR042185">
    <property type="entry name" value="Serpin_sf_2"/>
</dbReference>
<dbReference type="Gene3D" id="2.30.39.10">
    <property type="entry name" value="Alpha-1-antitrypsin, domain 1"/>
    <property type="match status" value="1"/>
</dbReference>
<keyword evidence="7" id="KW-1185">Reference proteome</keyword>
<proteinExistence type="inferred from homology"/>
<dbReference type="InterPro" id="IPR000215">
    <property type="entry name" value="Serpin_fam"/>
</dbReference>
<dbReference type="InterPro" id="IPR042178">
    <property type="entry name" value="Serpin_sf_1"/>
</dbReference>
<name>B3N6L4_DROER</name>
<dbReference type="OrthoDB" id="671595at2759"/>
<dbReference type="KEGG" id="der:6541097"/>
<comment type="similarity">
    <text evidence="3">Belongs to the serpin family.</text>
</comment>
<feature type="domain" description="Serpin" evidence="5">
    <location>
        <begin position="19"/>
        <end position="376"/>
    </location>
</feature>
<keyword evidence="4" id="KW-0732">Signal</keyword>
<gene>
    <name evidence="6" type="primary">Dere\GG10484</name>
    <name evidence="6" type="synonym">dere_GLEANR_10405</name>
    <name evidence="6" type="synonym">GG10484</name>
    <name evidence="6" type="ORF">Dere_GG10484</name>
</gene>
<dbReference type="Pfam" id="PF00079">
    <property type="entry name" value="Serpin"/>
    <property type="match status" value="1"/>
</dbReference>
<evidence type="ECO:0000256" key="2">
    <source>
        <dbReference type="ARBA" id="ARBA00022900"/>
    </source>
</evidence>
<dbReference type="PANTHER" id="PTHR11461:SF372">
    <property type="entry name" value="ACCESSORY GLAND PROTEIN ACP76A-RELATED"/>
    <property type="match status" value="1"/>
</dbReference>
<dbReference type="InterPro" id="IPR023796">
    <property type="entry name" value="Serpin_dom"/>
</dbReference>
<dbReference type="Proteomes" id="UP000008711">
    <property type="component" value="Unassembled WGS sequence"/>
</dbReference>
<keyword evidence="2" id="KW-0722">Serine protease inhibitor</keyword>
<evidence type="ECO:0000259" key="5">
    <source>
        <dbReference type="SMART" id="SM00093"/>
    </source>
</evidence>
<evidence type="ECO:0000256" key="3">
    <source>
        <dbReference type="RuleBase" id="RU000411"/>
    </source>
</evidence>
<dbReference type="OMA" id="FQADQTH"/>
<reference evidence="6 7" key="2">
    <citation type="journal article" date="2008" name="Bioinformatics">
        <title>Assembly reconciliation.</title>
        <authorList>
            <person name="Zimin A.V."/>
            <person name="Smith D.R."/>
            <person name="Sutton G."/>
            <person name="Yorke J.A."/>
        </authorList>
    </citation>
    <scope>NUCLEOTIDE SEQUENCE [LARGE SCALE GENOMIC DNA]</scope>
    <source>
        <strain evidence="6 7">TSC#14021-0224.01</strain>
    </source>
</reference>
<keyword evidence="1" id="KW-0646">Protease inhibitor</keyword>
<evidence type="ECO:0000256" key="4">
    <source>
        <dbReference type="SAM" id="SignalP"/>
    </source>
</evidence>